<dbReference type="CDD" id="cd02966">
    <property type="entry name" value="TlpA_like_family"/>
    <property type="match status" value="1"/>
</dbReference>
<keyword evidence="2" id="KW-0201">Cytochrome c-type biogenesis</keyword>
<dbReference type="PROSITE" id="PS51352">
    <property type="entry name" value="THIOREDOXIN_2"/>
    <property type="match status" value="1"/>
</dbReference>
<evidence type="ECO:0000256" key="2">
    <source>
        <dbReference type="ARBA" id="ARBA00022748"/>
    </source>
</evidence>
<keyword evidence="3" id="KW-1015">Disulfide bond</keyword>
<evidence type="ECO:0000259" key="6">
    <source>
        <dbReference type="PROSITE" id="PS51352"/>
    </source>
</evidence>
<dbReference type="Proteomes" id="UP001172082">
    <property type="component" value="Unassembled WGS sequence"/>
</dbReference>
<keyword evidence="8" id="KW-1185">Reference proteome</keyword>
<protein>
    <submittedName>
        <fullName evidence="7">TlpA disulfide reductase family protein</fullName>
    </submittedName>
</protein>
<evidence type="ECO:0000256" key="5">
    <source>
        <dbReference type="SAM" id="SignalP"/>
    </source>
</evidence>
<keyword evidence="4" id="KW-0676">Redox-active center</keyword>
<reference evidence="7" key="1">
    <citation type="submission" date="2023-06" db="EMBL/GenBank/DDBJ databases">
        <title>Genomic of Parafulvivirga corallium.</title>
        <authorList>
            <person name="Wang G."/>
        </authorList>
    </citation>
    <scope>NUCLEOTIDE SEQUENCE</scope>
    <source>
        <strain evidence="7">BMA10</strain>
    </source>
</reference>
<dbReference type="InterPro" id="IPR000866">
    <property type="entry name" value="AhpC/TSA"/>
</dbReference>
<dbReference type="PROSITE" id="PS51257">
    <property type="entry name" value="PROKAR_LIPOPROTEIN"/>
    <property type="match status" value="1"/>
</dbReference>
<evidence type="ECO:0000256" key="3">
    <source>
        <dbReference type="ARBA" id="ARBA00023157"/>
    </source>
</evidence>
<organism evidence="7 8">
    <name type="scientific">Splendidivirga corallicola</name>
    <dbReference type="NCBI Taxonomy" id="3051826"/>
    <lineage>
        <taxon>Bacteria</taxon>
        <taxon>Pseudomonadati</taxon>
        <taxon>Bacteroidota</taxon>
        <taxon>Cytophagia</taxon>
        <taxon>Cytophagales</taxon>
        <taxon>Splendidivirgaceae</taxon>
        <taxon>Splendidivirga</taxon>
    </lineage>
</organism>
<evidence type="ECO:0000256" key="4">
    <source>
        <dbReference type="ARBA" id="ARBA00023284"/>
    </source>
</evidence>
<evidence type="ECO:0000313" key="7">
    <source>
        <dbReference type="EMBL" id="MDN5199772.1"/>
    </source>
</evidence>
<comment type="subcellular location">
    <subcellularLocation>
        <location evidence="1">Cell envelope</location>
    </subcellularLocation>
</comment>
<dbReference type="InterPro" id="IPR013766">
    <property type="entry name" value="Thioredoxin_domain"/>
</dbReference>
<dbReference type="InterPro" id="IPR025380">
    <property type="entry name" value="DUF4369"/>
</dbReference>
<dbReference type="InterPro" id="IPR050553">
    <property type="entry name" value="Thioredoxin_ResA/DsbE_sf"/>
</dbReference>
<keyword evidence="5" id="KW-0732">Signal</keyword>
<proteinExistence type="predicted"/>
<dbReference type="SUPFAM" id="SSF52833">
    <property type="entry name" value="Thioredoxin-like"/>
    <property type="match status" value="1"/>
</dbReference>
<accession>A0ABT8KIA4</accession>
<dbReference type="Pfam" id="PF14289">
    <property type="entry name" value="DUF4369"/>
    <property type="match status" value="1"/>
</dbReference>
<sequence>MKNINFLLLFSFMALACNQAGQQELDGIKISGKVNNPQEGLIVLEMLKDNAMVTLDTIELNEDQTFLATVEVASPNFYRLNFYNQQIVPFILNNEDVEIVVDGNVRNGFAEVKGSTDTDYFNQINDIMQDFQVATQKLNARFGEAQRANDQALAVQLREEYTASEQANKEKIKEAINGMGNSIVAIIATNYLDKDADFAFMDQLAQKFEKELPNSQFTKELSSKVNSLRKLAIGQVAPDITLENPQGEMVSLSSLRGKYVMIDFWAAWCRPCRMENPNVVKMYKKYNAKGFEVFGVSLDRKKEDWVKAIDQDGLNWTHVSDLKYFNSEAAKLYDIQAIPATYLIDKEGKIIAKNLRGKALEDKLAEIFG</sequence>
<evidence type="ECO:0000313" key="8">
    <source>
        <dbReference type="Proteomes" id="UP001172082"/>
    </source>
</evidence>
<evidence type="ECO:0000256" key="1">
    <source>
        <dbReference type="ARBA" id="ARBA00004196"/>
    </source>
</evidence>
<dbReference type="RefSeq" id="WP_346749804.1">
    <property type="nucleotide sequence ID" value="NZ_JAUJEA010000001.1"/>
</dbReference>
<dbReference type="Gene3D" id="3.40.30.10">
    <property type="entry name" value="Glutaredoxin"/>
    <property type="match status" value="1"/>
</dbReference>
<dbReference type="InterPro" id="IPR036249">
    <property type="entry name" value="Thioredoxin-like_sf"/>
</dbReference>
<dbReference type="Pfam" id="PF00578">
    <property type="entry name" value="AhpC-TSA"/>
    <property type="match status" value="1"/>
</dbReference>
<comment type="caution">
    <text evidence="7">The sequence shown here is derived from an EMBL/GenBank/DDBJ whole genome shotgun (WGS) entry which is preliminary data.</text>
</comment>
<dbReference type="PANTHER" id="PTHR42852:SF6">
    <property type="entry name" value="THIOL:DISULFIDE INTERCHANGE PROTEIN DSBE"/>
    <property type="match status" value="1"/>
</dbReference>
<feature type="signal peptide" evidence="5">
    <location>
        <begin position="1"/>
        <end position="16"/>
    </location>
</feature>
<name>A0ABT8KIA4_9BACT</name>
<feature type="chain" id="PRO_5047060912" evidence="5">
    <location>
        <begin position="17"/>
        <end position="369"/>
    </location>
</feature>
<feature type="domain" description="Thioredoxin" evidence="6">
    <location>
        <begin position="231"/>
        <end position="369"/>
    </location>
</feature>
<dbReference type="EMBL" id="JAUJEA010000001">
    <property type="protein sequence ID" value="MDN5199772.1"/>
    <property type="molecule type" value="Genomic_DNA"/>
</dbReference>
<gene>
    <name evidence="7" type="ORF">QQ008_00320</name>
</gene>
<dbReference type="PANTHER" id="PTHR42852">
    <property type="entry name" value="THIOL:DISULFIDE INTERCHANGE PROTEIN DSBE"/>
    <property type="match status" value="1"/>
</dbReference>